<evidence type="ECO:0000256" key="2">
    <source>
        <dbReference type="SAM" id="Phobius"/>
    </source>
</evidence>
<dbReference type="Proteomes" id="UP001596512">
    <property type="component" value="Unassembled WGS sequence"/>
</dbReference>
<keyword evidence="2" id="KW-1133">Transmembrane helix</keyword>
<feature type="transmembrane region" description="Helical" evidence="2">
    <location>
        <begin position="192"/>
        <end position="210"/>
    </location>
</feature>
<keyword evidence="4" id="KW-1185">Reference proteome</keyword>
<proteinExistence type="predicted"/>
<comment type="caution">
    <text evidence="3">The sequence shown here is derived from an EMBL/GenBank/DDBJ whole genome shotgun (WGS) entry which is preliminary data.</text>
</comment>
<evidence type="ECO:0000313" key="4">
    <source>
        <dbReference type="Proteomes" id="UP001596512"/>
    </source>
</evidence>
<reference evidence="4" key="1">
    <citation type="journal article" date="2019" name="Int. J. Syst. Evol. Microbiol.">
        <title>The Global Catalogue of Microorganisms (GCM) 10K type strain sequencing project: providing services to taxonomists for standard genome sequencing and annotation.</title>
        <authorList>
            <consortium name="The Broad Institute Genomics Platform"/>
            <consortium name="The Broad Institute Genome Sequencing Center for Infectious Disease"/>
            <person name="Wu L."/>
            <person name="Ma J."/>
        </authorList>
    </citation>
    <scope>NUCLEOTIDE SEQUENCE [LARGE SCALE GENOMIC DNA]</scope>
    <source>
        <strain evidence="4">JCM 17695</strain>
    </source>
</reference>
<name>A0ABW2TQV9_9PSEU</name>
<protein>
    <submittedName>
        <fullName evidence="3">Uncharacterized protein</fullName>
    </submittedName>
</protein>
<sequence>MGRTGRLPGRRADAGRRRPARGDVLGGPDPAGADHPAGGHDHRPAGGGCPRRGQAAARRRDTARRRLAAVLLALGAIGAALTAGRRSRATSSRGRWWSGPPSPPRATRPCGAWSGWRRARCSARWPSARCSPTGSTRGRWPSPRGFLALGLGWVALTETGVVVPEWAGLAVGEVIALVGAQQAMVNGEHQTWAYGLTAVIAAACFAGYFARRSPSCWSAASSA</sequence>
<gene>
    <name evidence="3" type="ORF">ACFQV2_18385</name>
</gene>
<feature type="transmembrane region" description="Helical" evidence="2">
    <location>
        <begin position="67"/>
        <end position="84"/>
    </location>
</feature>
<keyword evidence="2" id="KW-0812">Transmembrane</keyword>
<evidence type="ECO:0000313" key="3">
    <source>
        <dbReference type="EMBL" id="MFC7615186.1"/>
    </source>
</evidence>
<feature type="region of interest" description="Disordered" evidence="1">
    <location>
        <begin position="83"/>
        <end position="111"/>
    </location>
</feature>
<feature type="region of interest" description="Disordered" evidence="1">
    <location>
        <begin position="1"/>
        <end position="61"/>
    </location>
</feature>
<dbReference type="EMBL" id="JBHTEY010000004">
    <property type="protein sequence ID" value="MFC7615186.1"/>
    <property type="molecule type" value="Genomic_DNA"/>
</dbReference>
<organism evidence="3 4">
    <name type="scientific">Actinokineospora soli</name>
    <dbReference type="NCBI Taxonomy" id="1048753"/>
    <lineage>
        <taxon>Bacteria</taxon>
        <taxon>Bacillati</taxon>
        <taxon>Actinomycetota</taxon>
        <taxon>Actinomycetes</taxon>
        <taxon>Pseudonocardiales</taxon>
        <taxon>Pseudonocardiaceae</taxon>
        <taxon>Actinokineospora</taxon>
    </lineage>
</organism>
<feature type="compositionally biased region" description="Low complexity" evidence="1">
    <location>
        <begin position="83"/>
        <end position="99"/>
    </location>
</feature>
<keyword evidence="2" id="KW-0472">Membrane</keyword>
<evidence type="ECO:0000256" key="1">
    <source>
        <dbReference type="SAM" id="MobiDB-lite"/>
    </source>
</evidence>
<accession>A0ABW2TQV9</accession>